<feature type="region of interest" description="Disordered" evidence="2">
    <location>
        <begin position="85"/>
        <end position="122"/>
    </location>
</feature>
<evidence type="ECO:0000313" key="5">
    <source>
        <dbReference type="Proteomes" id="UP001165082"/>
    </source>
</evidence>
<gene>
    <name evidence="4" type="ORF">TrRE_jg8201</name>
</gene>
<protein>
    <recommendedName>
        <fullName evidence="3">RING-type domain-containing protein</fullName>
    </recommendedName>
</protein>
<accession>A0A9W7AJY3</accession>
<feature type="domain" description="RING-type" evidence="3">
    <location>
        <begin position="10"/>
        <end position="40"/>
    </location>
</feature>
<evidence type="ECO:0000313" key="4">
    <source>
        <dbReference type="EMBL" id="GMH69130.1"/>
    </source>
</evidence>
<name>A0A9W7AJY3_9STRA</name>
<keyword evidence="1" id="KW-0479">Metal-binding</keyword>
<dbReference type="Gene3D" id="3.30.40.10">
    <property type="entry name" value="Zinc/RING finger domain, C3HC4 (zinc finger)"/>
    <property type="match status" value="1"/>
</dbReference>
<evidence type="ECO:0000259" key="3">
    <source>
        <dbReference type="PROSITE" id="PS50089"/>
    </source>
</evidence>
<dbReference type="OrthoDB" id="8062037at2759"/>
<organism evidence="4 5">
    <name type="scientific">Triparma retinervis</name>
    <dbReference type="NCBI Taxonomy" id="2557542"/>
    <lineage>
        <taxon>Eukaryota</taxon>
        <taxon>Sar</taxon>
        <taxon>Stramenopiles</taxon>
        <taxon>Ochrophyta</taxon>
        <taxon>Bolidophyceae</taxon>
        <taxon>Parmales</taxon>
        <taxon>Triparmaceae</taxon>
        <taxon>Triparma</taxon>
    </lineage>
</organism>
<dbReference type="Pfam" id="PF13639">
    <property type="entry name" value="zf-RING_2"/>
    <property type="match status" value="1"/>
</dbReference>
<sequence>GPGAGDRYTVITKCGHQFHLDCLQAVRESKDENMSCPMCREELPPGITPGKKSAQQTCQLIGGPAASRGAFQPPRYIRPQGAGLMMMEEEGGEPRDAEEEKEGEEQGERRRGRNRSKACAVM</sequence>
<feature type="compositionally biased region" description="Acidic residues" evidence="2">
    <location>
        <begin position="87"/>
        <end position="103"/>
    </location>
</feature>
<evidence type="ECO:0000256" key="2">
    <source>
        <dbReference type="SAM" id="MobiDB-lite"/>
    </source>
</evidence>
<proteinExistence type="predicted"/>
<dbReference type="GO" id="GO:0008270">
    <property type="term" value="F:zinc ion binding"/>
    <property type="evidence" value="ECO:0007669"/>
    <property type="project" value="UniProtKB-KW"/>
</dbReference>
<keyword evidence="5" id="KW-1185">Reference proteome</keyword>
<keyword evidence="1" id="KW-0862">Zinc</keyword>
<reference evidence="4" key="1">
    <citation type="submission" date="2022-07" db="EMBL/GenBank/DDBJ databases">
        <title>Genome analysis of Parmales, a sister group of diatoms, reveals the evolutionary specialization of diatoms from phago-mixotrophs to photoautotrophs.</title>
        <authorList>
            <person name="Ban H."/>
            <person name="Sato S."/>
            <person name="Yoshikawa S."/>
            <person name="Kazumasa Y."/>
            <person name="Nakamura Y."/>
            <person name="Ichinomiya M."/>
            <person name="Saitoh K."/>
            <person name="Sato N."/>
            <person name="Blanc-Mathieu R."/>
            <person name="Endo H."/>
            <person name="Kuwata A."/>
            <person name="Ogata H."/>
        </authorList>
    </citation>
    <scope>NUCLEOTIDE SEQUENCE</scope>
</reference>
<dbReference type="Proteomes" id="UP001165082">
    <property type="component" value="Unassembled WGS sequence"/>
</dbReference>
<dbReference type="InterPro" id="IPR001841">
    <property type="entry name" value="Znf_RING"/>
</dbReference>
<comment type="caution">
    <text evidence="4">The sequence shown here is derived from an EMBL/GenBank/DDBJ whole genome shotgun (WGS) entry which is preliminary data.</text>
</comment>
<feature type="non-terminal residue" evidence="4">
    <location>
        <position position="1"/>
    </location>
</feature>
<dbReference type="SUPFAM" id="SSF57850">
    <property type="entry name" value="RING/U-box"/>
    <property type="match status" value="1"/>
</dbReference>
<dbReference type="AlphaFoldDB" id="A0A9W7AJY3"/>
<dbReference type="PROSITE" id="PS50089">
    <property type="entry name" value="ZF_RING_2"/>
    <property type="match status" value="1"/>
</dbReference>
<dbReference type="InterPro" id="IPR013083">
    <property type="entry name" value="Znf_RING/FYVE/PHD"/>
</dbReference>
<dbReference type="EMBL" id="BRXZ01004135">
    <property type="protein sequence ID" value="GMH69130.1"/>
    <property type="molecule type" value="Genomic_DNA"/>
</dbReference>
<keyword evidence="1" id="KW-0863">Zinc-finger</keyword>
<evidence type="ECO:0000256" key="1">
    <source>
        <dbReference type="PROSITE-ProRule" id="PRU00175"/>
    </source>
</evidence>